<feature type="region of interest" description="Disordered" evidence="1">
    <location>
        <begin position="716"/>
        <end position="735"/>
    </location>
</feature>
<reference evidence="2 3" key="1">
    <citation type="submission" date="2020-04" db="EMBL/GenBank/DDBJ databases">
        <title>Perkinsus olseni comparative genomics.</title>
        <authorList>
            <person name="Bogema D.R."/>
        </authorList>
    </citation>
    <scope>NUCLEOTIDE SEQUENCE [LARGE SCALE GENOMIC DNA]</scope>
    <source>
        <strain evidence="2">ATCC PRA-205</strain>
    </source>
</reference>
<feature type="region of interest" description="Disordered" evidence="1">
    <location>
        <begin position="178"/>
        <end position="334"/>
    </location>
</feature>
<organism evidence="2 3">
    <name type="scientific">Perkinsus olseni</name>
    <name type="common">Perkinsus atlanticus</name>
    <dbReference type="NCBI Taxonomy" id="32597"/>
    <lineage>
        <taxon>Eukaryota</taxon>
        <taxon>Sar</taxon>
        <taxon>Alveolata</taxon>
        <taxon>Perkinsozoa</taxon>
        <taxon>Perkinsea</taxon>
        <taxon>Perkinsida</taxon>
        <taxon>Perkinsidae</taxon>
        <taxon>Perkinsus</taxon>
    </lineage>
</organism>
<name>A0A7J6N6R2_PEROL</name>
<protein>
    <submittedName>
        <fullName evidence="2">Uncharacterized protein</fullName>
    </submittedName>
</protein>
<feature type="compositionally biased region" description="Acidic residues" evidence="1">
    <location>
        <begin position="377"/>
        <end position="387"/>
    </location>
</feature>
<accession>A0A7J6N6R2</accession>
<feature type="region of interest" description="Disordered" evidence="1">
    <location>
        <begin position="354"/>
        <end position="387"/>
    </location>
</feature>
<comment type="caution">
    <text evidence="2">The sequence shown here is derived from an EMBL/GenBank/DDBJ whole genome shotgun (WGS) entry which is preliminary data.</text>
</comment>
<feature type="compositionally biased region" description="Basic and acidic residues" evidence="1">
    <location>
        <begin position="363"/>
        <end position="372"/>
    </location>
</feature>
<feature type="region of interest" description="Disordered" evidence="1">
    <location>
        <begin position="741"/>
        <end position="805"/>
    </location>
</feature>
<dbReference type="Proteomes" id="UP000574390">
    <property type="component" value="Unassembled WGS sequence"/>
</dbReference>
<feature type="compositionally biased region" description="Basic and acidic residues" evidence="1">
    <location>
        <begin position="188"/>
        <end position="212"/>
    </location>
</feature>
<evidence type="ECO:0000313" key="2">
    <source>
        <dbReference type="EMBL" id="KAF4679578.1"/>
    </source>
</evidence>
<gene>
    <name evidence="2" type="ORF">FOZ62_024288</name>
</gene>
<dbReference type="EMBL" id="JABANM010037946">
    <property type="protein sequence ID" value="KAF4679578.1"/>
    <property type="molecule type" value="Genomic_DNA"/>
</dbReference>
<feature type="region of interest" description="Disordered" evidence="1">
    <location>
        <begin position="558"/>
        <end position="577"/>
    </location>
</feature>
<proteinExistence type="predicted"/>
<evidence type="ECO:0000313" key="3">
    <source>
        <dbReference type="Proteomes" id="UP000574390"/>
    </source>
</evidence>
<dbReference type="AlphaFoldDB" id="A0A7J6N6R2"/>
<sequence>MPAARLWLYSVTLFNKLRWLPALTSGNERMDAIRDILRKRYQRLGENRNAYAQLMAESQGDENNDEARFPPPGLYENKTLGIVVKNHGIHECTFTFVFGKYSSIVLPYSRMTPSIKGRTYNCFIPAGEQKVHKPGQALRNLLDIVWRPLEPSDIMLCHSVEGEVLMVSPNGLLTLSWMPSPPQGRAPNEGKRAEVGTEHERGNGNGRVERAGTKTPKAARSSPRDSSGVSLGRVKKAKKSDPGPLDGGSTAPRVTRREKATVRKKRSSKRHDANDYNDVLATAAAPAGITSEDIDEEEAGGSAPSNAVGDRTMNSARPRHHPREQERAGSFDSAYHYDVDRSNLAHTYEMEVALPPRTGGNGGDERRHDRGFPDGSSWDEESSVGDLTEVFEDPTWESRVESEHSYAKPAMANPGPGFPPSGLYKNEVFGVVVKIERPDECTFTFQAEKGSLFTPPYSSMILHSASPMVNCYIPAEDYEVHHLGNPVREMLGLGDRFGRNTPLRPSGIKLCHSVQDSKTFMLLPIGVVPLVREPLTPRKIEQRDTRLPGRVQASGGNLVGHLISSSSTSRSPRGRRKLHETTLKRAMILEQPQQRSEVSDVSRGDAVAGFPPAGMYANESFGIVVEIEGIENCTLTFNAFELTLPYSSMVLNESEGTFKCYIPSEDKKVHHLGRALQNKIGLKWREPLKPSHVRLCHSVEDGRTWMKFPSGPVPLKRRKPLPSLGSGGVESQAPDVEFRATGEEVARTVRPRSPSQTDLEDRKRVKIALDDSRETVLGRAEMKEPPRQRSGGTEVPRETAAHGSVHHPELSYSGYATSNPLDILATIALSEATAAESYKRGPSHAEQMVDQPIPGPSVGLTAWPVYPNPAVAPHEAPTDVPYTKPVATSTAREEVGGVVGESILRSLLGQRDGGIKQNGDLP</sequence>
<feature type="compositionally biased region" description="Basic and acidic residues" evidence="1">
    <location>
        <begin position="323"/>
        <end position="334"/>
    </location>
</feature>
<feature type="compositionally biased region" description="Basic and acidic residues" evidence="1">
    <location>
        <begin position="759"/>
        <end position="787"/>
    </location>
</feature>
<evidence type="ECO:0000256" key="1">
    <source>
        <dbReference type="SAM" id="MobiDB-lite"/>
    </source>
</evidence>